<evidence type="ECO:0000256" key="5">
    <source>
        <dbReference type="ARBA" id="ARBA00038063"/>
    </source>
</evidence>
<dbReference type="Gene3D" id="3.40.50.1470">
    <property type="entry name" value="Peptidyl-tRNA hydrolase"/>
    <property type="match status" value="1"/>
</dbReference>
<dbReference type="Pfam" id="PF01195">
    <property type="entry name" value="Pept_tRNA_hydro"/>
    <property type="match status" value="1"/>
</dbReference>
<comment type="caution">
    <text evidence="6">The sequence shown here is derived from an EMBL/GenBank/DDBJ whole genome shotgun (WGS) entry which is preliminary data.</text>
</comment>
<dbReference type="InterPro" id="IPR018171">
    <property type="entry name" value="Pept_tRNA_hydro_CS"/>
</dbReference>
<accession>A0A836CKJ3</accession>
<reference evidence="6" key="1">
    <citation type="submission" date="2021-02" db="EMBL/GenBank/DDBJ databases">
        <title>First Annotated Genome of the Yellow-green Alga Tribonema minus.</title>
        <authorList>
            <person name="Mahan K.M."/>
        </authorList>
    </citation>
    <scope>NUCLEOTIDE SEQUENCE</scope>
    <source>
        <strain evidence="6">UTEX B ZZ1240</strain>
    </source>
</reference>
<evidence type="ECO:0000313" key="7">
    <source>
        <dbReference type="Proteomes" id="UP000664859"/>
    </source>
</evidence>
<dbReference type="GO" id="GO:0004045">
    <property type="term" value="F:peptidyl-tRNA hydrolase activity"/>
    <property type="evidence" value="ECO:0007669"/>
    <property type="project" value="UniProtKB-EC"/>
</dbReference>
<dbReference type="PANTHER" id="PTHR17224">
    <property type="entry name" value="PEPTIDYL-TRNA HYDROLASE"/>
    <property type="match status" value="1"/>
</dbReference>
<dbReference type="FunFam" id="3.40.50.1470:FF:000001">
    <property type="entry name" value="Peptidyl-tRNA hydrolase"/>
    <property type="match status" value="1"/>
</dbReference>
<keyword evidence="2" id="KW-0820">tRNA-binding</keyword>
<dbReference type="EMBL" id="JAFCMP010000041">
    <property type="protein sequence ID" value="KAG5190000.1"/>
    <property type="molecule type" value="Genomic_DNA"/>
</dbReference>
<dbReference type="PANTHER" id="PTHR17224:SF1">
    <property type="entry name" value="PEPTIDYL-TRNA HYDROLASE"/>
    <property type="match status" value="1"/>
</dbReference>
<keyword evidence="3 6" id="KW-0378">Hydrolase</keyword>
<dbReference type="GO" id="GO:0000049">
    <property type="term" value="F:tRNA binding"/>
    <property type="evidence" value="ECO:0007669"/>
    <property type="project" value="UniProtKB-KW"/>
</dbReference>
<dbReference type="EC" id="3.1.1.29" evidence="1"/>
<evidence type="ECO:0000256" key="3">
    <source>
        <dbReference type="ARBA" id="ARBA00022801"/>
    </source>
</evidence>
<comment type="similarity">
    <text evidence="5">Belongs to the PTH family.</text>
</comment>
<gene>
    <name evidence="6" type="ORF">JKP88DRAFT_259913</name>
</gene>
<evidence type="ECO:0000313" key="6">
    <source>
        <dbReference type="EMBL" id="KAG5190000.1"/>
    </source>
</evidence>
<proteinExistence type="inferred from homology"/>
<sequence>MTRHNIGFLVADELSRRWGCALKTQSKFQGLYGSAQVKGKSVGVLKPSTFMNNSGQAARKVTDFFKLNADHVLVLTDDVALDFGALRLRMKGSAGGHNGLKSLQQHLGTQDYARLRIGVGAPRKDLVSHVLGEFSKVERKELDMVVSDAASVVEHWIAEDDAALVMTAINGKKP</sequence>
<evidence type="ECO:0000256" key="1">
    <source>
        <dbReference type="ARBA" id="ARBA00013260"/>
    </source>
</evidence>
<dbReference type="InterPro" id="IPR001328">
    <property type="entry name" value="Pept_tRNA_hydro"/>
</dbReference>
<dbReference type="AlphaFoldDB" id="A0A836CKJ3"/>
<dbReference type="Proteomes" id="UP000664859">
    <property type="component" value="Unassembled WGS sequence"/>
</dbReference>
<dbReference type="OrthoDB" id="1711136at2759"/>
<protein>
    <recommendedName>
        <fullName evidence="1">peptidyl-tRNA hydrolase</fullName>
        <ecNumber evidence="1">3.1.1.29</ecNumber>
    </recommendedName>
</protein>
<keyword evidence="4" id="KW-0694">RNA-binding</keyword>
<dbReference type="CDD" id="cd00462">
    <property type="entry name" value="PTH"/>
    <property type="match status" value="1"/>
</dbReference>
<dbReference type="SUPFAM" id="SSF53178">
    <property type="entry name" value="Peptidyl-tRNA hydrolase-like"/>
    <property type="match status" value="1"/>
</dbReference>
<evidence type="ECO:0000256" key="2">
    <source>
        <dbReference type="ARBA" id="ARBA00022555"/>
    </source>
</evidence>
<organism evidence="6 7">
    <name type="scientific">Tribonema minus</name>
    <dbReference type="NCBI Taxonomy" id="303371"/>
    <lineage>
        <taxon>Eukaryota</taxon>
        <taxon>Sar</taxon>
        <taxon>Stramenopiles</taxon>
        <taxon>Ochrophyta</taxon>
        <taxon>PX clade</taxon>
        <taxon>Xanthophyceae</taxon>
        <taxon>Tribonematales</taxon>
        <taxon>Tribonemataceae</taxon>
        <taxon>Tribonema</taxon>
    </lineage>
</organism>
<dbReference type="InterPro" id="IPR036416">
    <property type="entry name" value="Pept_tRNA_hydro_sf"/>
</dbReference>
<dbReference type="PROSITE" id="PS01196">
    <property type="entry name" value="PEPT_TRNA_HYDROL_2"/>
    <property type="match status" value="1"/>
</dbReference>
<keyword evidence="7" id="KW-1185">Reference proteome</keyword>
<name>A0A836CKJ3_9STRA</name>
<evidence type="ECO:0000256" key="4">
    <source>
        <dbReference type="ARBA" id="ARBA00022884"/>
    </source>
</evidence>
<dbReference type="NCBIfam" id="TIGR00447">
    <property type="entry name" value="pth"/>
    <property type="match status" value="1"/>
</dbReference>